<evidence type="ECO:0000313" key="1">
    <source>
        <dbReference type="EMBL" id="GME24447.1"/>
    </source>
</evidence>
<accession>A0ACB5RVD1</accession>
<reference evidence="1" key="1">
    <citation type="submission" date="2024-09" db="EMBL/GenBank/DDBJ databases">
        <title>Draft Genome Sequences of Neofusicoccum parvum.</title>
        <authorList>
            <person name="Ashida A."/>
            <person name="Camagna M."/>
            <person name="Tanaka A."/>
            <person name="Takemoto D."/>
        </authorList>
    </citation>
    <scope>NUCLEOTIDE SEQUENCE</scope>
    <source>
        <strain evidence="1">PPO83</strain>
    </source>
</reference>
<evidence type="ECO:0000313" key="2">
    <source>
        <dbReference type="Proteomes" id="UP001165186"/>
    </source>
</evidence>
<dbReference type="EMBL" id="BSXG01000013">
    <property type="protein sequence ID" value="GME24447.1"/>
    <property type="molecule type" value="Genomic_DNA"/>
</dbReference>
<keyword evidence="2" id="KW-1185">Reference proteome</keyword>
<sequence length="133" mass="14971">MRKNPRIQLGPIDLSCAITVCAGDLPDDPIIYCSEGFEALTQYRSDEVLGRNCRFLQVPHDDNDPTFQRRDSAHDAEAKARLKSDVAARQETQVEIINYKKSGEPFVNILSIIPVAWESEQVKYLVGFMARAS</sequence>
<protein>
    <submittedName>
        <fullName evidence="1">Uncharacterized protein</fullName>
    </submittedName>
</protein>
<dbReference type="Proteomes" id="UP001165186">
    <property type="component" value="Unassembled WGS sequence"/>
</dbReference>
<gene>
    <name evidence="1" type="primary">g10469</name>
    <name evidence="1" type="ORF">NpPPO83_00010469</name>
</gene>
<name>A0ACB5RVD1_9PEZI</name>
<organism evidence="1 2">
    <name type="scientific">Neofusicoccum parvum</name>
    <dbReference type="NCBI Taxonomy" id="310453"/>
    <lineage>
        <taxon>Eukaryota</taxon>
        <taxon>Fungi</taxon>
        <taxon>Dikarya</taxon>
        <taxon>Ascomycota</taxon>
        <taxon>Pezizomycotina</taxon>
        <taxon>Dothideomycetes</taxon>
        <taxon>Dothideomycetes incertae sedis</taxon>
        <taxon>Botryosphaeriales</taxon>
        <taxon>Botryosphaeriaceae</taxon>
        <taxon>Neofusicoccum</taxon>
    </lineage>
</organism>
<comment type="caution">
    <text evidence="1">The sequence shown here is derived from an EMBL/GenBank/DDBJ whole genome shotgun (WGS) entry which is preliminary data.</text>
</comment>
<proteinExistence type="predicted"/>